<gene>
    <name evidence="9" type="primary">LOC113208707</name>
</gene>
<dbReference type="Pfam" id="PF14634">
    <property type="entry name" value="zf-RING_5"/>
    <property type="match status" value="1"/>
</dbReference>
<keyword evidence="8" id="KW-1185">Reference proteome</keyword>
<evidence type="ECO:0000256" key="1">
    <source>
        <dbReference type="ARBA" id="ARBA00022723"/>
    </source>
</evidence>
<keyword evidence="2 4" id="KW-0863">Zinc-finger</keyword>
<dbReference type="InterPro" id="IPR013083">
    <property type="entry name" value="Znf_RING/FYVE/PHD"/>
</dbReference>
<dbReference type="PANTHER" id="PTHR47156">
    <property type="entry name" value="PROTEIN CBG20824"/>
    <property type="match status" value="1"/>
</dbReference>
<evidence type="ECO:0000259" key="7">
    <source>
        <dbReference type="PROSITE" id="PS50089"/>
    </source>
</evidence>
<dbReference type="GeneID" id="113208707"/>
<dbReference type="AlphaFoldDB" id="A0A9C6X0F7"/>
<dbReference type="Gene3D" id="3.30.40.10">
    <property type="entry name" value="Zinc/RING finger domain, C3HC4 (zinc finger)"/>
    <property type="match status" value="1"/>
</dbReference>
<evidence type="ECO:0000256" key="4">
    <source>
        <dbReference type="PROSITE-ProRule" id="PRU00175"/>
    </source>
</evidence>
<dbReference type="PROSITE" id="PS50089">
    <property type="entry name" value="ZF_RING_2"/>
    <property type="match status" value="1"/>
</dbReference>
<keyword evidence="3" id="KW-0862">Zinc</keyword>
<dbReference type="KEGG" id="foc:113208707"/>
<evidence type="ECO:0000313" key="9">
    <source>
        <dbReference type="RefSeq" id="XP_052126890.1"/>
    </source>
</evidence>
<organism evidence="8 9">
    <name type="scientific">Frankliniella occidentalis</name>
    <name type="common">Western flower thrips</name>
    <name type="synonym">Euthrips occidentalis</name>
    <dbReference type="NCBI Taxonomy" id="133901"/>
    <lineage>
        <taxon>Eukaryota</taxon>
        <taxon>Metazoa</taxon>
        <taxon>Ecdysozoa</taxon>
        <taxon>Arthropoda</taxon>
        <taxon>Hexapoda</taxon>
        <taxon>Insecta</taxon>
        <taxon>Pterygota</taxon>
        <taxon>Neoptera</taxon>
        <taxon>Paraneoptera</taxon>
        <taxon>Thysanoptera</taxon>
        <taxon>Terebrantia</taxon>
        <taxon>Thripoidea</taxon>
        <taxon>Thripidae</taxon>
        <taxon>Frankliniella</taxon>
    </lineage>
</organism>
<evidence type="ECO:0000313" key="8">
    <source>
        <dbReference type="Proteomes" id="UP000504606"/>
    </source>
</evidence>
<accession>A0A9C6X0F7</accession>
<protein>
    <submittedName>
        <fullName evidence="9">RING finger protein 225-like</fullName>
    </submittedName>
</protein>
<reference evidence="9" key="1">
    <citation type="submission" date="2025-08" db="UniProtKB">
        <authorList>
            <consortium name="RefSeq"/>
        </authorList>
    </citation>
    <scope>IDENTIFICATION</scope>
    <source>
        <tissue evidence="9">Whole organism</tissue>
    </source>
</reference>
<dbReference type="InterPro" id="IPR001841">
    <property type="entry name" value="Znf_RING"/>
</dbReference>
<dbReference type="InterPro" id="IPR052667">
    <property type="entry name" value="E3_ubiquitin-ligase_RING"/>
</dbReference>
<evidence type="ECO:0000256" key="3">
    <source>
        <dbReference type="ARBA" id="ARBA00022833"/>
    </source>
</evidence>
<keyword evidence="6" id="KW-0812">Transmembrane</keyword>
<dbReference type="RefSeq" id="XP_052126890.1">
    <property type="nucleotide sequence ID" value="XM_052270930.1"/>
</dbReference>
<dbReference type="Proteomes" id="UP000504606">
    <property type="component" value="Unplaced"/>
</dbReference>
<keyword evidence="1" id="KW-0479">Metal-binding</keyword>
<proteinExistence type="predicted"/>
<evidence type="ECO:0000256" key="5">
    <source>
        <dbReference type="SAM" id="MobiDB-lite"/>
    </source>
</evidence>
<feature type="domain" description="RING-type" evidence="7">
    <location>
        <begin position="3"/>
        <end position="43"/>
    </location>
</feature>
<name>A0A9C6X0F7_FRAOC</name>
<dbReference type="PANTHER" id="PTHR47156:SF10">
    <property type="entry name" value="E3 UBIQUITIN-PROTEIN LIGASE TRIM-21-RELATED"/>
    <property type="match status" value="1"/>
</dbReference>
<dbReference type="OrthoDB" id="264917at2759"/>
<keyword evidence="6" id="KW-1133">Transmembrane helix</keyword>
<feature type="compositionally biased region" description="Pro residues" evidence="5">
    <location>
        <begin position="79"/>
        <end position="94"/>
    </location>
</feature>
<feature type="region of interest" description="Disordered" evidence="5">
    <location>
        <begin position="74"/>
        <end position="107"/>
    </location>
</feature>
<dbReference type="SUPFAM" id="SSF57850">
    <property type="entry name" value="RING/U-box"/>
    <property type="match status" value="1"/>
</dbReference>
<evidence type="ECO:0000256" key="2">
    <source>
        <dbReference type="ARBA" id="ARBA00022771"/>
    </source>
</evidence>
<evidence type="ECO:0000256" key="6">
    <source>
        <dbReference type="SAM" id="Phobius"/>
    </source>
</evidence>
<dbReference type="PROSITE" id="PS00518">
    <property type="entry name" value="ZF_RING_1"/>
    <property type="match status" value="1"/>
</dbReference>
<dbReference type="SMART" id="SM00184">
    <property type="entry name" value="RING"/>
    <property type="match status" value="1"/>
</dbReference>
<keyword evidence="6" id="KW-0472">Membrane</keyword>
<dbReference type="InterPro" id="IPR017907">
    <property type="entry name" value="Znf_RING_CS"/>
</dbReference>
<sequence>MDCDICFEQYNTGANTPKLTPCGHTVCLVCLQRSDKRECPLCRTAYVPHPVHLATNYTLLRVMEERYGDDRIGPRLLFPTPPPVPPPVPPPDWPPATATPSPPEGPTVIIVRSTQAQESSGQGSDKRVCKVLVNVAVLICLVIFLVVRYCR</sequence>
<feature type="transmembrane region" description="Helical" evidence="6">
    <location>
        <begin position="131"/>
        <end position="150"/>
    </location>
</feature>
<dbReference type="GO" id="GO:0008270">
    <property type="term" value="F:zinc ion binding"/>
    <property type="evidence" value="ECO:0007669"/>
    <property type="project" value="UniProtKB-KW"/>
</dbReference>